<dbReference type="AlphaFoldDB" id="A0A3M6A274"/>
<comment type="caution">
    <text evidence="1">The sequence shown here is derived from an EMBL/GenBank/DDBJ whole genome shotgun (WGS) entry which is preliminary data.</text>
</comment>
<proteinExistence type="predicted"/>
<sequence length="176" mass="19036">MPSGFSRQLQGLNLVHFGCNESLRQPALITLRCYSITTHNSYGVGEGIFMRRVSTGLVAMLISAHLMAAPPRPSADLATCTRSATVLACGDAQGNSYSVTTAGSTTWLKGYEVLDKRRWTQTNSRYGQLTFFTGLASNGEAWVGTVQRVGWTTITRVSSSSGTRSKITCSRLNGCR</sequence>
<dbReference type="Proteomes" id="UP000272703">
    <property type="component" value="Unassembled WGS sequence"/>
</dbReference>
<organism evidence="1 2">
    <name type="scientific">Pseudomonas savastanoi</name>
    <name type="common">Pseudomonas syringae pv. savastanoi</name>
    <dbReference type="NCBI Taxonomy" id="29438"/>
    <lineage>
        <taxon>Bacteria</taxon>
        <taxon>Pseudomonadati</taxon>
        <taxon>Pseudomonadota</taxon>
        <taxon>Gammaproteobacteria</taxon>
        <taxon>Pseudomonadales</taxon>
        <taxon>Pseudomonadaceae</taxon>
        <taxon>Pseudomonas</taxon>
    </lineage>
</organism>
<evidence type="ECO:0000313" key="2">
    <source>
        <dbReference type="Proteomes" id="UP000272703"/>
    </source>
</evidence>
<dbReference type="EMBL" id="RBUN01000428">
    <property type="protein sequence ID" value="RMV13377.1"/>
    <property type="molecule type" value="Genomic_DNA"/>
</dbReference>
<accession>A0A3M6A274</accession>
<evidence type="ECO:0000313" key="1">
    <source>
        <dbReference type="EMBL" id="RMV13377.1"/>
    </source>
</evidence>
<evidence type="ECO:0008006" key="3">
    <source>
        <dbReference type="Google" id="ProtNLM"/>
    </source>
</evidence>
<gene>
    <name evidence="1" type="ORF">ALP16_05270</name>
</gene>
<name>A0A3M6A274_PSESS</name>
<protein>
    <recommendedName>
        <fullName evidence="3">Glutamine synthetase adenylyltransferase</fullName>
    </recommendedName>
</protein>
<reference evidence="1 2" key="1">
    <citation type="submission" date="2018-08" db="EMBL/GenBank/DDBJ databases">
        <title>Recombination of ecologically and evolutionarily significant loci maintains genetic cohesion in the Pseudomonas syringae species complex.</title>
        <authorList>
            <person name="Dillon M."/>
            <person name="Thakur S."/>
            <person name="Almeida R.N.D."/>
            <person name="Weir B.S."/>
            <person name="Guttman D.S."/>
        </authorList>
    </citation>
    <scope>NUCLEOTIDE SEQUENCE [LARGE SCALE GENOMIC DNA]</scope>
    <source>
        <strain evidence="1 2">ICMP 11897</strain>
    </source>
</reference>